<evidence type="ECO:0000313" key="2">
    <source>
        <dbReference type="Proteomes" id="UP000219412"/>
    </source>
</evidence>
<name>A0A285UCC3_9STAP</name>
<dbReference type="OrthoDB" id="9887519at2"/>
<reference evidence="2" key="1">
    <citation type="submission" date="2017-08" db="EMBL/GenBank/DDBJ databases">
        <authorList>
            <person name="Varghese N."/>
            <person name="Submissions S."/>
        </authorList>
    </citation>
    <scope>NUCLEOTIDE SEQUENCE [LARGE SCALE GENOMIC DNA]</scope>
    <source>
        <strain evidence="2">DSM 23173</strain>
    </source>
</reference>
<proteinExistence type="predicted"/>
<dbReference type="RefSeq" id="WP_097038494.1">
    <property type="nucleotide sequence ID" value="NZ_OBQF01000001.1"/>
</dbReference>
<evidence type="ECO:0000313" key="1">
    <source>
        <dbReference type="EMBL" id="SOC38226.1"/>
    </source>
</evidence>
<dbReference type="Proteomes" id="UP000219412">
    <property type="component" value="Unassembled WGS sequence"/>
</dbReference>
<sequence length="62" mass="7107">MALENMYINEKGTPLKHLEQRGESCRSEVLSGGAFIEAEGFRSWEEYLDSIDLVRQISRKTS</sequence>
<dbReference type="AlphaFoldDB" id="A0A285UCC3"/>
<dbReference type="EMBL" id="OBQF01000001">
    <property type="protein sequence ID" value="SOC38226.1"/>
    <property type="molecule type" value="Genomic_DNA"/>
</dbReference>
<protein>
    <submittedName>
        <fullName evidence="1">Uncharacterized protein</fullName>
    </submittedName>
</protein>
<keyword evidence="2" id="KW-1185">Reference proteome</keyword>
<gene>
    <name evidence="1" type="ORF">SAMN05878391_0341</name>
</gene>
<organism evidence="1 2">
    <name type="scientific">Salinicoccus kekensis</name>
    <dbReference type="NCBI Taxonomy" id="714307"/>
    <lineage>
        <taxon>Bacteria</taxon>
        <taxon>Bacillati</taxon>
        <taxon>Bacillota</taxon>
        <taxon>Bacilli</taxon>
        <taxon>Bacillales</taxon>
        <taxon>Staphylococcaceae</taxon>
        <taxon>Salinicoccus</taxon>
    </lineage>
</organism>
<accession>A0A285UCC3</accession>